<dbReference type="EMBL" id="CAFBIX010000002">
    <property type="protein sequence ID" value="CAB4845910.1"/>
    <property type="molecule type" value="Genomic_DNA"/>
</dbReference>
<dbReference type="Pfam" id="PF02913">
    <property type="entry name" value="FAD-oxidase_C"/>
    <property type="match status" value="1"/>
</dbReference>
<dbReference type="SUPFAM" id="SSF56176">
    <property type="entry name" value="FAD-binding/transporter-associated domain-like"/>
    <property type="match status" value="1"/>
</dbReference>
<evidence type="ECO:0000313" key="13">
    <source>
        <dbReference type="EMBL" id="CAB5008383.1"/>
    </source>
</evidence>
<dbReference type="EMBL" id="CAFBPK010000002">
    <property type="protein sequence ID" value="CAB5008383.1"/>
    <property type="molecule type" value="Genomic_DNA"/>
</dbReference>
<organism evidence="12">
    <name type="scientific">freshwater metagenome</name>
    <dbReference type="NCBI Taxonomy" id="449393"/>
    <lineage>
        <taxon>unclassified sequences</taxon>
        <taxon>metagenomes</taxon>
        <taxon>ecological metagenomes</taxon>
    </lineage>
</organism>
<dbReference type="PANTHER" id="PTHR43716:SF1">
    <property type="entry name" value="D-2-HYDROXYGLUTARATE DEHYDROGENASE, MITOCHONDRIAL"/>
    <property type="match status" value="1"/>
</dbReference>
<dbReference type="InterPro" id="IPR036318">
    <property type="entry name" value="FAD-bd_PCMH-like_sf"/>
</dbReference>
<reference evidence="12" key="1">
    <citation type="submission" date="2020-05" db="EMBL/GenBank/DDBJ databases">
        <authorList>
            <person name="Chiriac C."/>
            <person name="Salcher M."/>
            <person name="Ghai R."/>
            <person name="Kavagutti S V."/>
        </authorList>
    </citation>
    <scope>NUCLEOTIDE SEQUENCE</scope>
</reference>
<dbReference type="SUPFAM" id="SSF55103">
    <property type="entry name" value="FAD-linked oxidases, C-terminal domain"/>
    <property type="match status" value="1"/>
</dbReference>
<evidence type="ECO:0000313" key="9">
    <source>
        <dbReference type="EMBL" id="CAB4699953.1"/>
    </source>
</evidence>
<dbReference type="Gene3D" id="3.30.465.10">
    <property type="match status" value="1"/>
</dbReference>
<evidence type="ECO:0000256" key="1">
    <source>
        <dbReference type="ARBA" id="ARBA00001974"/>
    </source>
</evidence>
<dbReference type="PANTHER" id="PTHR43716">
    <property type="entry name" value="D-2-HYDROXYGLUTARATE DEHYDROGENASE, MITOCHONDRIAL"/>
    <property type="match status" value="1"/>
</dbReference>
<dbReference type="Gene3D" id="1.10.45.10">
    <property type="entry name" value="Vanillyl-alcohol Oxidase, Chain A, domain 4"/>
    <property type="match status" value="1"/>
</dbReference>
<dbReference type="EMBL" id="CAESAI010000001">
    <property type="protein sequence ID" value="CAB4329171.1"/>
    <property type="molecule type" value="Genomic_DNA"/>
</dbReference>
<dbReference type="PROSITE" id="PS51387">
    <property type="entry name" value="FAD_PCMH"/>
    <property type="match status" value="1"/>
</dbReference>
<dbReference type="Gene3D" id="3.30.43.10">
    <property type="entry name" value="Uridine Diphospho-n-acetylenolpyruvylglucosamine Reductase, domain 2"/>
    <property type="match status" value="1"/>
</dbReference>
<dbReference type="EMBL" id="CAEZZD010000048">
    <property type="protein sequence ID" value="CAB4746051.1"/>
    <property type="molecule type" value="Genomic_DNA"/>
</dbReference>
<dbReference type="GO" id="GO:0071949">
    <property type="term" value="F:FAD binding"/>
    <property type="evidence" value="ECO:0007669"/>
    <property type="project" value="InterPro"/>
</dbReference>
<evidence type="ECO:0000313" key="11">
    <source>
        <dbReference type="EMBL" id="CAB4809890.1"/>
    </source>
</evidence>
<evidence type="ECO:0000256" key="4">
    <source>
        <dbReference type="ARBA" id="ARBA00022827"/>
    </source>
</evidence>
<feature type="domain" description="FAD-binding PCMH-type" evidence="6">
    <location>
        <begin position="33"/>
        <end position="216"/>
    </location>
</feature>
<dbReference type="InterPro" id="IPR006094">
    <property type="entry name" value="Oxid_FAD_bind_N"/>
</dbReference>
<evidence type="ECO:0000256" key="2">
    <source>
        <dbReference type="ARBA" id="ARBA00008000"/>
    </source>
</evidence>
<evidence type="ECO:0000313" key="7">
    <source>
        <dbReference type="EMBL" id="CAB4329171.1"/>
    </source>
</evidence>
<dbReference type="GO" id="GO:0016491">
    <property type="term" value="F:oxidoreductase activity"/>
    <property type="evidence" value="ECO:0007669"/>
    <property type="project" value="UniProtKB-KW"/>
</dbReference>
<evidence type="ECO:0000313" key="12">
    <source>
        <dbReference type="EMBL" id="CAB4845910.1"/>
    </source>
</evidence>
<dbReference type="AlphaFoldDB" id="A0A6J7BKK2"/>
<dbReference type="Gene3D" id="3.30.70.2740">
    <property type="match status" value="1"/>
</dbReference>
<name>A0A6J7BKK2_9ZZZZ</name>
<comment type="similarity">
    <text evidence="2">Belongs to the FAD-binding oxidoreductase/transferase type 4 family.</text>
</comment>
<accession>A0A6J7BKK2</accession>
<dbReference type="InterPro" id="IPR016171">
    <property type="entry name" value="Vanillyl_alc_oxidase_C-sub2"/>
</dbReference>
<evidence type="ECO:0000256" key="3">
    <source>
        <dbReference type="ARBA" id="ARBA00022630"/>
    </source>
</evidence>
<dbReference type="InterPro" id="IPR016164">
    <property type="entry name" value="FAD-linked_Oxase-like_C"/>
</dbReference>
<evidence type="ECO:0000259" key="6">
    <source>
        <dbReference type="PROSITE" id="PS51387"/>
    </source>
</evidence>
<dbReference type="Pfam" id="PF01565">
    <property type="entry name" value="FAD_binding_4"/>
    <property type="match status" value="1"/>
</dbReference>
<evidence type="ECO:0000313" key="10">
    <source>
        <dbReference type="EMBL" id="CAB4746051.1"/>
    </source>
</evidence>
<gene>
    <name evidence="9" type="ORF">UFOPK2648_00265</name>
    <name evidence="10" type="ORF">UFOPK2824_00447</name>
    <name evidence="11" type="ORF">UFOPK3037_01218</name>
    <name evidence="12" type="ORF">UFOPK3278_00135</name>
    <name evidence="7" type="ORF">UFOPK3406_00005</name>
    <name evidence="8" type="ORF">UFOPK3925_00280</name>
    <name evidence="13" type="ORF">UFOPK4097_00164</name>
</gene>
<dbReference type="InterPro" id="IPR016166">
    <property type="entry name" value="FAD-bd_PCMH"/>
</dbReference>
<dbReference type="InterPro" id="IPR004113">
    <property type="entry name" value="FAD-bd_oxidored_4_C"/>
</dbReference>
<dbReference type="InterPro" id="IPR016169">
    <property type="entry name" value="FAD-bd_PCMH_sub2"/>
</dbReference>
<dbReference type="InterPro" id="IPR051264">
    <property type="entry name" value="FAD-oxidored/transferase_4"/>
</dbReference>
<dbReference type="InterPro" id="IPR016167">
    <property type="entry name" value="FAD-bd_PCMH_sub1"/>
</dbReference>
<sequence length="444" mass="47019">MAGSLSQALAPLVATVSDPEVVFSYTTDWTGRFTGHADVVVRPESTEQVVATVQVCLAAGAKIQIQGGNTGLVGGSVPPTKSDYAVCLVSTKSLTSIIDFDEISGHITVGAGVTLGQVQDLVRAKGWDFAVDLAARESATVGGLVATNAGGIRVCAFGMTKRSVVGIEMVLADGRVMSNLKSPLKDNTGYAVEDIAIGAEGTLGIITAVKLKLIRPVAETTLYLIPAKSMKSALETLTKVQSSGHQLLAAECVDAVSMQLILDHANFRPLWNEIPKLTLLIEVAGQNVDLELPADALGSSEPAAKRNYWQYREVASDTWTALGKVHKLDVSVAISDLAEFDLSLHNLLSSFKGVELFGAFGHLADGNLHIEFVGPAIDDFAVDYAVLKLVAEFNGSISAEHGIGRAKREYLSLTRPALDIEIGRQIKSVFDPTGLFNPGVLYAD</sequence>
<protein>
    <submittedName>
        <fullName evidence="12">Unannotated protein</fullName>
    </submittedName>
</protein>
<dbReference type="FunFam" id="1.10.45.10:FF:000001">
    <property type="entry name" value="D-lactate dehydrogenase mitochondrial"/>
    <property type="match status" value="1"/>
</dbReference>
<dbReference type="GO" id="GO:0022904">
    <property type="term" value="P:respiratory electron transport chain"/>
    <property type="evidence" value="ECO:0007669"/>
    <property type="project" value="TreeGrafter"/>
</dbReference>
<dbReference type="EMBL" id="CAESAD010000001">
    <property type="protein sequence ID" value="CAB4332051.1"/>
    <property type="molecule type" value="Genomic_DNA"/>
</dbReference>
<keyword evidence="5" id="KW-0560">Oxidoreductase</keyword>
<dbReference type="EMBL" id="CAEZYC010000007">
    <property type="protein sequence ID" value="CAB4699953.1"/>
    <property type="molecule type" value="Genomic_DNA"/>
</dbReference>
<dbReference type="Gene3D" id="3.30.70.2190">
    <property type="match status" value="1"/>
</dbReference>
<evidence type="ECO:0000256" key="5">
    <source>
        <dbReference type="ARBA" id="ARBA00023002"/>
    </source>
</evidence>
<keyword evidence="4" id="KW-0274">FAD</keyword>
<keyword evidence="3" id="KW-0285">Flavoprotein</keyword>
<dbReference type="EMBL" id="CAFAAO010000017">
    <property type="protein sequence ID" value="CAB4809890.1"/>
    <property type="molecule type" value="Genomic_DNA"/>
</dbReference>
<evidence type="ECO:0000313" key="8">
    <source>
        <dbReference type="EMBL" id="CAB4332051.1"/>
    </source>
</evidence>
<comment type="cofactor">
    <cofactor evidence="1">
        <name>FAD</name>
        <dbReference type="ChEBI" id="CHEBI:57692"/>
    </cofactor>
</comment>
<proteinExistence type="inferred from homology"/>